<accession>A0A853DWX8</accession>
<reference evidence="6 7" key="1">
    <citation type="submission" date="2020-07" db="EMBL/GenBank/DDBJ databases">
        <title>Sequencing the genomes of 1000 actinobacteria strains.</title>
        <authorList>
            <person name="Klenk H.-P."/>
        </authorList>
    </citation>
    <scope>NUCLEOTIDE SEQUENCE [LARGE SCALE GENOMIC DNA]</scope>
    <source>
        <strain evidence="6 7">DSM 15166</strain>
    </source>
</reference>
<feature type="binding site" evidence="4">
    <location>
        <position position="113"/>
    </location>
    <ligand>
        <name>substrate</name>
    </ligand>
</feature>
<evidence type="ECO:0000256" key="3">
    <source>
        <dbReference type="PIRSR" id="PIRSR605511-1"/>
    </source>
</evidence>
<feature type="binding site" evidence="4">
    <location>
        <position position="138"/>
    </location>
    <ligand>
        <name>substrate</name>
    </ligand>
</feature>
<dbReference type="PANTHER" id="PTHR47572:SF4">
    <property type="entry name" value="LACTONASE DRP35"/>
    <property type="match status" value="1"/>
</dbReference>
<feature type="domain" description="SMP-30/Gluconolactonase/LRE-like region" evidence="5">
    <location>
        <begin position="25"/>
        <end position="280"/>
    </location>
</feature>
<dbReference type="Gene3D" id="2.120.10.30">
    <property type="entry name" value="TolB, C-terminal domain"/>
    <property type="match status" value="1"/>
</dbReference>
<comment type="similarity">
    <text evidence="1">Belongs to the SMP-30/CGR1 family.</text>
</comment>
<feature type="binding site" evidence="4">
    <location>
        <position position="225"/>
    </location>
    <ligand>
        <name>a divalent metal cation</name>
        <dbReference type="ChEBI" id="CHEBI:60240"/>
    </ligand>
</feature>
<evidence type="ECO:0000313" key="6">
    <source>
        <dbReference type="EMBL" id="NYK11281.1"/>
    </source>
</evidence>
<dbReference type="PRINTS" id="PR01790">
    <property type="entry name" value="SMP30FAMILY"/>
</dbReference>
<dbReference type="GO" id="GO:0046872">
    <property type="term" value="F:metal ion binding"/>
    <property type="evidence" value="ECO:0007669"/>
    <property type="project" value="UniProtKB-KW"/>
</dbReference>
<evidence type="ECO:0000256" key="1">
    <source>
        <dbReference type="ARBA" id="ARBA00008853"/>
    </source>
</evidence>
<evidence type="ECO:0000259" key="5">
    <source>
        <dbReference type="Pfam" id="PF08450"/>
    </source>
</evidence>
<protein>
    <submittedName>
        <fullName evidence="6">Gluconolactonase</fullName>
        <ecNumber evidence="6">3.1.1.17</ecNumber>
    </submittedName>
</protein>
<name>A0A853DWX8_9MICO</name>
<sequence>MDIVDGDTLLAAGATLERVATGSEWAEGPCWVPGRDRLRWSDVVGDRILEFDPATGETAVYAEHVEFVNGRTLDRDGSVLQCSHGLRRIERDRDCVVEPVVDHYGSLRFNSPNDLVVDSIGAIWFSDPPYGLHESGREGHPGRPEYGGSYVFRVDPGTGEADAVVTDMVHPNGLAFSPDESVLYVADTGYLWDDRAPGWIRAYDVVDGHCLRPRVFAEVRPGSADGFRVDEAGRVWSSSKDAVRVYSPEGEPLLVIPVPETVSNVTFGGPDGHDLYITATTSLYRIRTTTRAAARPTR</sequence>
<proteinExistence type="inferred from homology"/>
<keyword evidence="7" id="KW-1185">Reference proteome</keyword>
<comment type="caution">
    <text evidence="6">The sequence shown here is derived from an EMBL/GenBank/DDBJ whole genome shotgun (WGS) entry which is preliminary data.</text>
</comment>
<dbReference type="InterPro" id="IPR051262">
    <property type="entry name" value="SMP-30/CGR1_Lactonase"/>
</dbReference>
<dbReference type="RefSeq" id="WP_179701803.1">
    <property type="nucleotide sequence ID" value="NZ_BAAAHA010000001.1"/>
</dbReference>
<dbReference type="GO" id="GO:0004341">
    <property type="term" value="F:gluconolactonase activity"/>
    <property type="evidence" value="ECO:0007669"/>
    <property type="project" value="UniProtKB-EC"/>
</dbReference>
<keyword evidence="2 6" id="KW-0378">Hydrolase</keyword>
<dbReference type="AlphaFoldDB" id="A0A853DWX8"/>
<gene>
    <name evidence="6" type="ORF">HNR14_003162</name>
</gene>
<dbReference type="Pfam" id="PF08450">
    <property type="entry name" value="SGL"/>
    <property type="match status" value="1"/>
</dbReference>
<dbReference type="EMBL" id="JACCHJ010000001">
    <property type="protein sequence ID" value="NYK11281.1"/>
    <property type="molecule type" value="Genomic_DNA"/>
</dbReference>
<feature type="binding site" evidence="4">
    <location>
        <position position="27"/>
    </location>
    <ligand>
        <name>a divalent metal cation</name>
        <dbReference type="ChEBI" id="CHEBI:60240"/>
    </ligand>
</feature>
<dbReference type="PANTHER" id="PTHR47572">
    <property type="entry name" value="LIPOPROTEIN-RELATED"/>
    <property type="match status" value="1"/>
</dbReference>
<evidence type="ECO:0000313" key="7">
    <source>
        <dbReference type="Proteomes" id="UP000521075"/>
    </source>
</evidence>
<keyword evidence="4" id="KW-0862">Zinc</keyword>
<dbReference type="Proteomes" id="UP000521075">
    <property type="component" value="Unassembled WGS sequence"/>
</dbReference>
<keyword evidence="4" id="KW-0479">Metal-binding</keyword>
<feature type="active site" description="Proton donor/acceptor" evidence="3">
    <location>
        <position position="225"/>
    </location>
</feature>
<dbReference type="SUPFAM" id="SSF63829">
    <property type="entry name" value="Calcium-dependent phosphotriesterase"/>
    <property type="match status" value="1"/>
</dbReference>
<organism evidence="6 7">
    <name type="scientific">Leifsonia naganoensis</name>
    <dbReference type="NCBI Taxonomy" id="150025"/>
    <lineage>
        <taxon>Bacteria</taxon>
        <taxon>Bacillati</taxon>
        <taxon>Actinomycetota</taxon>
        <taxon>Actinomycetes</taxon>
        <taxon>Micrococcales</taxon>
        <taxon>Microbacteriaceae</taxon>
        <taxon>Leifsonia</taxon>
    </lineage>
</organism>
<evidence type="ECO:0000256" key="2">
    <source>
        <dbReference type="ARBA" id="ARBA00022801"/>
    </source>
</evidence>
<feature type="binding site" evidence="4">
    <location>
        <position position="172"/>
    </location>
    <ligand>
        <name>a divalent metal cation</name>
        <dbReference type="ChEBI" id="CHEBI:60240"/>
    </ligand>
</feature>
<comment type="cofactor">
    <cofactor evidence="4">
        <name>Zn(2+)</name>
        <dbReference type="ChEBI" id="CHEBI:29105"/>
    </cofactor>
    <text evidence="4">Binds 1 divalent metal cation per subunit.</text>
</comment>
<dbReference type="InterPro" id="IPR011042">
    <property type="entry name" value="6-blade_b-propeller_TolB-like"/>
</dbReference>
<dbReference type="InterPro" id="IPR005511">
    <property type="entry name" value="SMP-30"/>
</dbReference>
<dbReference type="EC" id="3.1.1.17" evidence="6"/>
<evidence type="ECO:0000256" key="4">
    <source>
        <dbReference type="PIRSR" id="PIRSR605511-2"/>
    </source>
</evidence>
<dbReference type="InterPro" id="IPR013658">
    <property type="entry name" value="SGL"/>
</dbReference>